<gene>
    <name evidence="7" type="ORF">PAC_06204</name>
</gene>
<evidence type="ECO:0000313" key="7">
    <source>
        <dbReference type="EMBL" id="CZR56316.1"/>
    </source>
</evidence>
<dbReference type="PANTHER" id="PTHR23502">
    <property type="entry name" value="MAJOR FACILITATOR SUPERFAMILY"/>
    <property type="match status" value="1"/>
</dbReference>
<evidence type="ECO:0000313" key="8">
    <source>
        <dbReference type="Proteomes" id="UP000184330"/>
    </source>
</evidence>
<accession>A0A1L7WU72</accession>
<organism evidence="7 8">
    <name type="scientific">Phialocephala subalpina</name>
    <dbReference type="NCBI Taxonomy" id="576137"/>
    <lineage>
        <taxon>Eukaryota</taxon>
        <taxon>Fungi</taxon>
        <taxon>Dikarya</taxon>
        <taxon>Ascomycota</taxon>
        <taxon>Pezizomycotina</taxon>
        <taxon>Leotiomycetes</taxon>
        <taxon>Helotiales</taxon>
        <taxon>Mollisiaceae</taxon>
        <taxon>Phialocephala</taxon>
        <taxon>Phialocephala fortinii species complex</taxon>
    </lineage>
</organism>
<feature type="transmembrane region" description="Helical" evidence="6">
    <location>
        <begin position="113"/>
        <end position="129"/>
    </location>
</feature>
<keyword evidence="8" id="KW-1185">Reference proteome</keyword>
<evidence type="ECO:0000256" key="3">
    <source>
        <dbReference type="ARBA" id="ARBA00022989"/>
    </source>
</evidence>
<feature type="transmembrane region" description="Helical" evidence="6">
    <location>
        <begin position="162"/>
        <end position="182"/>
    </location>
</feature>
<dbReference type="GO" id="GO:0022857">
    <property type="term" value="F:transmembrane transporter activity"/>
    <property type="evidence" value="ECO:0007669"/>
    <property type="project" value="InterPro"/>
</dbReference>
<dbReference type="EMBL" id="FJOG01000007">
    <property type="protein sequence ID" value="CZR56316.1"/>
    <property type="molecule type" value="Genomic_DNA"/>
</dbReference>
<comment type="subcellular location">
    <subcellularLocation>
        <location evidence="1">Membrane</location>
        <topology evidence="1">Multi-pass membrane protein</topology>
    </subcellularLocation>
</comment>
<dbReference type="GO" id="GO:0005886">
    <property type="term" value="C:plasma membrane"/>
    <property type="evidence" value="ECO:0007669"/>
    <property type="project" value="TreeGrafter"/>
</dbReference>
<keyword evidence="4 6" id="KW-0472">Membrane</keyword>
<dbReference type="InterPro" id="IPR036259">
    <property type="entry name" value="MFS_trans_sf"/>
</dbReference>
<evidence type="ECO:0000256" key="4">
    <source>
        <dbReference type="ARBA" id="ARBA00023136"/>
    </source>
</evidence>
<feature type="region of interest" description="Disordered" evidence="5">
    <location>
        <begin position="1"/>
        <end position="37"/>
    </location>
</feature>
<dbReference type="OrthoDB" id="3066029at2759"/>
<proteinExistence type="predicted"/>
<evidence type="ECO:0000256" key="5">
    <source>
        <dbReference type="SAM" id="MobiDB-lite"/>
    </source>
</evidence>
<protein>
    <recommendedName>
        <fullName evidence="9">Major facilitator superfamily (MFS) profile domain-containing protein</fullName>
    </recommendedName>
</protein>
<reference evidence="7 8" key="1">
    <citation type="submission" date="2016-03" db="EMBL/GenBank/DDBJ databases">
        <authorList>
            <person name="Ploux O."/>
        </authorList>
    </citation>
    <scope>NUCLEOTIDE SEQUENCE [LARGE SCALE GENOMIC DNA]</scope>
    <source>
        <strain evidence="7 8">UAMH 11012</strain>
    </source>
</reference>
<dbReference type="InterPro" id="IPR011701">
    <property type="entry name" value="MFS"/>
</dbReference>
<evidence type="ECO:0000256" key="1">
    <source>
        <dbReference type="ARBA" id="ARBA00004141"/>
    </source>
</evidence>
<dbReference type="AlphaFoldDB" id="A0A1L7WU72"/>
<evidence type="ECO:0000256" key="2">
    <source>
        <dbReference type="ARBA" id="ARBA00022692"/>
    </source>
</evidence>
<evidence type="ECO:0008006" key="9">
    <source>
        <dbReference type="Google" id="ProtNLM"/>
    </source>
</evidence>
<dbReference type="PANTHER" id="PTHR23502:SF152">
    <property type="entry name" value="MAJOR FACILITATOR SUPERFAMILY (MFS) PROFILE DOMAIN-CONTAINING PROTEIN-RELATED"/>
    <property type="match status" value="1"/>
</dbReference>
<dbReference type="Gene3D" id="1.20.1720.10">
    <property type="entry name" value="Multidrug resistance protein D"/>
    <property type="match status" value="2"/>
</dbReference>
<dbReference type="SUPFAM" id="SSF103473">
    <property type="entry name" value="MFS general substrate transporter"/>
    <property type="match status" value="1"/>
</dbReference>
<dbReference type="Proteomes" id="UP000184330">
    <property type="component" value="Unassembled WGS sequence"/>
</dbReference>
<feature type="transmembrane region" description="Helical" evidence="6">
    <location>
        <begin position="135"/>
        <end position="155"/>
    </location>
</feature>
<dbReference type="Pfam" id="PF07690">
    <property type="entry name" value="MFS_1"/>
    <property type="match status" value="1"/>
</dbReference>
<feature type="transmembrane region" description="Helical" evidence="6">
    <location>
        <begin position="47"/>
        <end position="63"/>
    </location>
</feature>
<keyword evidence="3 6" id="KW-1133">Transmembrane helix</keyword>
<sequence length="201" mass="21725">MKLTTHSKHTQELPISESDLEDQSSVQPTPPPEDVPRVILPTCRKHTILFIVSWMTLIVAYPSTPLLPATPEIASEFSTTVEIINITNAGVLIAMGLSSFIWSPIAEISGRRIAYNAAILMLLACSVVRGRAVGFFQAGSVTGPAIGLCIGGIIVTFTSWRLIYWVQVAMVGLGLVGSFVFVPDIKQIDKGEEDSDGKKLD</sequence>
<feature type="transmembrane region" description="Helical" evidence="6">
    <location>
        <begin position="83"/>
        <end position="101"/>
    </location>
</feature>
<keyword evidence="2 6" id="KW-0812">Transmembrane</keyword>
<name>A0A1L7WU72_9HELO</name>
<evidence type="ECO:0000256" key="6">
    <source>
        <dbReference type="SAM" id="Phobius"/>
    </source>
</evidence>
<dbReference type="STRING" id="576137.A0A1L7WU72"/>